<organism evidence="2 3">
    <name type="scientific">Candidatus Amesbacteria bacterium RIFCSPLOWO2_01_FULL_48_25</name>
    <dbReference type="NCBI Taxonomy" id="1797259"/>
    <lineage>
        <taxon>Bacteria</taxon>
        <taxon>Candidatus Amesiibacteriota</taxon>
    </lineage>
</organism>
<comment type="caution">
    <text evidence="2">The sequence shown here is derived from an EMBL/GenBank/DDBJ whole genome shotgun (WGS) entry which is preliminary data.</text>
</comment>
<evidence type="ECO:0008006" key="4">
    <source>
        <dbReference type="Google" id="ProtNLM"/>
    </source>
</evidence>
<name>A0A1F4ZDD7_9BACT</name>
<dbReference type="AlphaFoldDB" id="A0A1F4ZDD7"/>
<evidence type="ECO:0000313" key="3">
    <source>
        <dbReference type="Proteomes" id="UP000177080"/>
    </source>
</evidence>
<dbReference type="Gene3D" id="1.50.10.100">
    <property type="entry name" value="Chondroitin AC/alginate lyase"/>
    <property type="match status" value="1"/>
</dbReference>
<dbReference type="Proteomes" id="UP000177080">
    <property type="component" value="Unassembled WGS sequence"/>
</dbReference>
<dbReference type="InterPro" id="IPR008929">
    <property type="entry name" value="Chondroitin_lyas"/>
</dbReference>
<reference evidence="2 3" key="1">
    <citation type="journal article" date="2016" name="Nat. Commun.">
        <title>Thousands of microbial genomes shed light on interconnected biogeochemical processes in an aquifer system.</title>
        <authorList>
            <person name="Anantharaman K."/>
            <person name="Brown C.T."/>
            <person name="Hug L.A."/>
            <person name="Sharon I."/>
            <person name="Castelle C.J."/>
            <person name="Probst A.J."/>
            <person name="Thomas B.C."/>
            <person name="Singh A."/>
            <person name="Wilkins M.J."/>
            <person name="Karaoz U."/>
            <person name="Brodie E.L."/>
            <person name="Williams K.H."/>
            <person name="Hubbard S.S."/>
            <person name="Banfield J.F."/>
        </authorList>
    </citation>
    <scope>NUCLEOTIDE SEQUENCE [LARGE SCALE GENOMIC DNA]</scope>
</reference>
<feature type="signal peptide" evidence="1">
    <location>
        <begin position="1"/>
        <end position="19"/>
    </location>
</feature>
<dbReference type="EMBL" id="MEXN01000001">
    <property type="protein sequence ID" value="OGD04283.1"/>
    <property type="molecule type" value="Genomic_DNA"/>
</dbReference>
<sequence length="449" mass="48625">MIILLFIFFSLASVSSVSAQSPSIKDLLLSWLTSIQDRNGDSKVNSLDFASLLSLSPTPTPSGPTSTPIPISGNSRGYVTTPGELLYVKQKAASGVEPYKSAKDTVISYANNSLRTFNAPDAQCSRQNDYWYNSYTIEAKAIAYWLTGDTNYATQVVAGLRDATAHPASRLPSGNGDQCNLNAAWYPPGVVIAADLMEGYSGWSASDKQAFQNYLANSVYPFAAASGRNSNNWGTGGDMSSAYIADYLWNRSDLRLTTLDNTPRSPAQAYEFHAQRQIGRINGTYIYNSACPLDPGIRADGGLSEELERGSTGCYGTTLLACDASWTYSITSLESVIMHAELLWRRGSGDRRIYDNVGPNGKGQLKKAILFVVNSSCDWKDSHKHSLELTFRYYRDTDTACSLGVTSGSGCRSGRYIGDHCGSMMHYGTISHGFAVGENPGPPPRVPAP</sequence>
<accession>A0A1F4ZDD7</accession>
<gene>
    <name evidence="2" type="ORF">A2989_04555</name>
</gene>
<keyword evidence="1" id="KW-0732">Signal</keyword>
<dbReference type="STRING" id="1797259.A2989_04555"/>
<dbReference type="SUPFAM" id="SSF48230">
    <property type="entry name" value="Chondroitin AC/alginate lyase"/>
    <property type="match status" value="1"/>
</dbReference>
<feature type="chain" id="PRO_5009515995" description="Alginate lyase domain-containing protein" evidence="1">
    <location>
        <begin position="20"/>
        <end position="449"/>
    </location>
</feature>
<protein>
    <recommendedName>
        <fullName evidence="4">Alginate lyase domain-containing protein</fullName>
    </recommendedName>
</protein>
<proteinExistence type="predicted"/>
<evidence type="ECO:0000313" key="2">
    <source>
        <dbReference type="EMBL" id="OGD04283.1"/>
    </source>
</evidence>
<evidence type="ECO:0000256" key="1">
    <source>
        <dbReference type="SAM" id="SignalP"/>
    </source>
</evidence>